<evidence type="ECO:0000256" key="1">
    <source>
        <dbReference type="SAM" id="Phobius"/>
    </source>
</evidence>
<keyword evidence="1" id="KW-0812">Transmembrane</keyword>
<dbReference type="EMBL" id="JACCCQ010000001">
    <property type="protein sequence ID" value="NYF56062.1"/>
    <property type="molecule type" value="Genomic_DNA"/>
</dbReference>
<sequence>MTRAQLLALIKAARKRAAPARFSALRLLIFTASPPTPRVSVVNDEADARGRAALVKVRAGFAIMLVVCAISSYLAWPVLAEPVYLARSIINRGCMAAPDEPTRLTAEAVFRRMPPGASPIDEPIEQQPCTTTGPGSESQIMGHVTAEYRNGLADEEIRDHYEAVARESGWRLVSDFSERRLVFAMKSLRDRCLWLSVFGRPGYYSLEITFWPKYHDHYCDKFQ</sequence>
<comment type="caution">
    <text evidence="2">The sequence shown here is derived from an EMBL/GenBank/DDBJ whole genome shotgun (WGS) entry which is preliminary data.</text>
</comment>
<organism evidence="2 3">
    <name type="scientific">Micromonospora purpureochromogenes</name>
    <dbReference type="NCBI Taxonomy" id="47872"/>
    <lineage>
        <taxon>Bacteria</taxon>
        <taxon>Bacillati</taxon>
        <taxon>Actinomycetota</taxon>
        <taxon>Actinomycetes</taxon>
        <taxon>Micromonosporales</taxon>
        <taxon>Micromonosporaceae</taxon>
        <taxon>Micromonospora</taxon>
    </lineage>
</organism>
<keyword evidence="1" id="KW-0472">Membrane</keyword>
<gene>
    <name evidence="2" type="ORF">HDA35_001893</name>
</gene>
<reference evidence="2 3" key="1">
    <citation type="submission" date="2020-07" db="EMBL/GenBank/DDBJ databases">
        <title>Sequencing the genomes of 1000 actinobacteria strains.</title>
        <authorList>
            <person name="Klenk H.-P."/>
        </authorList>
    </citation>
    <scope>NUCLEOTIDE SEQUENCE [LARGE SCALE GENOMIC DNA]</scope>
    <source>
        <strain evidence="2 3">DSM 43814</strain>
    </source>
</reference>
<protein>
    <submittedName>
        <fullName evidence="2">Uncharacterized protein</fullName>
    </submittedName>
</protein>
<accession>A0ABX2RHS9</accession>
<evidence type="ECO:0000313" key="2">
    <source>
        <dbReference type="EMBL" id="NYF56062.1"/>
    </source>
</evidence>
<dbReference type="Proteomes" id="UP000631553">
    <property type="component" value="Unassembled WGS sequence"/>
</dbReference>
<keyword evidence="1" id="KW-1133">Transmembrane helix</keyword>
<evidence type="ECO:0000313" key="3">
    <source>
        <dbReference type="Proteomes" id="UP000631553"/>
    </source>
</evidence>
<feature type="transmembrane region" description="Helical" evidence="1">
    <location>
        <begin position="59"/>
        <end position="79"/>
    </location>
</feature>
<proteinExistence type="predicted"/>
<name>A0ABX2RHS9_9ACTN</name>
<keyword evidence="3" id="KW-1185">Reference proteome</keyword>
<dbReference type="RefSeq" id="WP_257028200.1">
    <property type="nucleotide sequence ID" value="NZ_JACCCQ010000001.1"/>
</dbReference>